<dbReference type="GO" id="GO:0008270">
    <property type="term" value="F:zinc ion binding"/>
    <property type="evidence" value="ECO:0007669"/>
    <property type="project" value="UniProtKB-KW"/>
</dbReference>
<dbReference type="PANTHER" id="PTHR14471">
    <property type="entry name" value="MARCH7/10 E3 UBIQUITIN PROTEIN LIGASE FAMILY MEMBER"/>
    <property type="match status" value="1"/>
</dbReference>
<keyword evidence="4" id="KW-0808">Transferase</keyword>
<dbReference type="EC" id="2.3.2.27" evidence="3"/>
<dbReference type="InterPro" id="IPR052297">
    <property type="entry name" value="RING-CH-type_E3_ubiq-ligase"/>
</dbReference>
<proteinExistence type="predicted"/>
<evidence type="ECO:0000256" key="3">
    <source>
        <dbReference type="ARBA" id="ARBA00012483"/>
    </source>
</evidence>
<dbReference type="SMART" id="SM00744">
    <property type="entry name" value="RINGv"/>
    <property type="match status" value="1"/>
</dbReference>
<protein>
    <recommendedName>
        <fullName evidence="3">RING-type E3 ubiquitin transferase</fullName>
        <ecNumber evidence="3">2.3.2.27</ecNumber>
    </recommendedName>
</protein>
<keyword evidence="7" id="KW-0833">Ubl conjugation pathway</keyword>
<dbReference type="PANTHER" id="PTHR14471:SF5">
    <property type="entry name" value="E3 UBIQUITIN-PROTEIN LIGASE MARCHF10-RELATED"/>
    <property type="match status" value="1"/>
</dbReference>
<dbReference type="GO" id="GO:0061630">
    <property type="term" value="F:ubiquitin protein ligase activity"/>
    <property type="evidence" value="ECO:0007669"/>
    <property type="project" value="UniProtKB-EC"/>
</dbReference>
<dbReference type="EMBL" id="CAJHUB010000649">
    <property type="protein sequence ID" value="CAD7668114.1"/>
    <property type="molecule type" value="Genomic_DNA"/>
</dbReference>
<comment type="catalytic activity">
    <reaction evidence="1">
        <text>S-ubiquitinyl-[E2 ubiquitin-conjugating enzyme]-L-cysteine + [acceptor protein]-L-lysine = [E2 ubiquitin-conjugating enzyme]-L-cysteine + N(6)-ubiquitinyl-[acceptor protein]-L-lysine.</text>
        <dbReference type="EC" id="2.3.2.27"/>
    </reaction>
</comment>
<feature type="region of interest" description="Disordered" evidence="9">
    <location>
        <begin position="169"/>
        <end position="238"/>
    </location>
</feature>
<evidence type="ECO:0000256" key="1">
    <source>
        <dbReference type="ARBA" id="ARBA00000900"/>
    </source>
</evidence>
<feature type="region of interest" description="Disordered" evidence="9">
    <location>
        <begin position="329"/>
        <end position="415"/>
    </location>
</feature>
<evidence type="ECO:0000256" key="9">
    <source>
        <dbReference type="SAM" id="MobiDB-lite"/>
    </source>
</evidence>
<dbReference type="Proteomes" id="UP000645828">
    <property type="component" value="Unassembled WGS sequence"/>
</dbReference>
<reference evidence="11" key="1">
    <citation type="submission" date="2020-12" db="EMBL/GenBank/DDBJ databases">
        <authorList>
            <consortium name="Molecular Ecology Group"/>
        </authorList>
    </citation>
    <scope>NUCLEOTIDE SEQUENCE</scope>
    <source>
        <strain evidence="11">TBG_1078</strain>
    </source>
</reference>
<evidence type="ECO:0000256" key="2">
    <source>
        <dbReference type="ARBA" id="ARBA00004906"/>
    </source>
</evidence>
<evidence type="ECO:0000256" key="7">
    <source>
        <dbReference type="ARBA" id="ARBA00022786"/>
    </source>
</evidence>
<accession>A0A811XUW5</accession>
<feature type="compositionally biased region" description="Basic and acidic residues" evidence="9">
    <location>
        <begin position="391"/>
        <end position="402"/>
    </location>
</feature>
<dbReference type="Gene3D" id="3.30.40.10">
    <property type="entry name" value="Zinc/RING finger domain, C3HC4 (zinc finger)"/>
    <property type="match status" value="1"/>
</dbReference>
<keyword evidence="5" id="KW-0479">Metal-binding</keyword>
<gene>
    <name evidence="11" type="ORF">NYPRO_LOCUS1379</name>
</gene>
<evidence type="ECO:0000313" key="11">
    <source>
        <dbReference type="EMBL" id="CAD7668114.1"/>
    </source>
</evidence>
<evidence type="ECO:0000256" key="5">
    <source>
        <dbReference type="ARBA" id="ARBA00022723"/>
    </source>
</evidence>
<evidence type="ECO:0000256" key="4">
    <source>
        <dbReference type="ARBA" id="ARBA00022679"/>
    </source>
</evidence>
<feature type="compositionally biased region" description="Polar residues" evidence="9">
    <location>
        <begin position="205"/>
        <end position="217"/>
    </location>
</feature>
<dbReference type="InterPro" id="IPR013083">
    <property type="entry name" value="Znf_RING/FYVE/PHD"/>
</dbReference>
<feature type="compositionally biased region" description="Polar residues" evidence="9">
    <location>
        <begin position="355"/>
        <end position="366"/>
    </location>
</feature>
<dbReference type="PROSITE" id="PS51292">
    <property type="entry name" value="ZF_RING_CH"/>
    <property type="match status" value="1"/>
</dbReference>
<evidence type="ECO:0000256" key="6">
    <source>
        <dbReference type="ARBA" id="ARBA00022771"/>
    </source>
</evidence>
<dbReference type="Pfam" id="PF12906">
    <property type="entry name" value="RINGv"/>
    <property type="match status" value="1"/>
</dbReference>
<comment type="caution">
    <text evidence="11">The sequence shown here is derived from an EMBL/GenBank/DDBJ whole genome shotgun (WGS) entry which is preliminary data.</text>
</comment>
<evidence type="ECO:0000259" key="10">
    <source>
        <dbReference type="PROSITE" id="PS51292"/>
    </source>
</evidence>
<feature type="compositionally biased region" description="Basic and acidic residues" evidence="9">
    <location>
        <begin position="34"/>
        <end position="49"/>
    </location>
</feature>
<dbReference type="AlphaFoldDB" id="A0A811XUW5"/>
<comment type="pathway">
    <text evidence="2">Protein modification; protein ubiquitination.</text>
</comment>
<dbReference type="InterPro" id="IPR042583">
    <property type="entry name" value="MARCH10_RING_CH-C4HC3"/>
</dbReference>
<organism evidence="11 12">
    <name type="scientific">Nyctereutes procyonoides</name>
    <name type="common">Raccoon dog</name>
    <name type="synonym">Canis procyonoides</name>
    <dbReference type="NCBI Taxonomy" id="34880"/>
    <lineage>
        <taxon>Eukaryota</taxon>
        <taxon>Metazoa</taxon>
        <taxon>Chordata</taxon>
        <taxon>Craniata</taxon>
        <taxon>Vertebrata</taxon>
        <taxon>Euteleostomi</taxon>
        <taxon>Mammalia</taxon>
        <taxon>Eutheria</taxon>
        <taxon>Laurasiatheria</taxon>
        <taxon>Carnivora</taxon>
        <taxon>Caniformia</taxon>
        <taxon>Canidae</taxon>
        <taxon>Nyctereutes</taxon>
    </lineage>
</organism>
<keyword evidence="12" id="KW-1185">Reference proteome</keyword>
<sequence length="828" mass="92131">MLHEAKERQKFVSKVQYLRDMQHKADSEYQACLRRQEYRKDPNEKKRDQFWGQETNLERPRFSSGSSSKQSSAEEDPLAEPRPSTKSSAVQCDSRLPAIDQTSVKQKHKSTMTPRKLEKAGPSKPSSAAQEPQILSRKRRPKLGTLIVSPETQSLRVLGARSRLKSQLPAKVPALRGPDPIIQQEGPMWASDTKLKRPTRERRNVVSSSQLMTMTENTSERAKKGDSSALSQNEPHPALPQVFQGTNSPQVLSESLRPPLLTTTMGGPRRAPFRFQDEDFYSILSLDPGGESDNTEEETLIAEELLLVGMRPPRSPPNHKRSRFLGTLATQDKNKNFEENPENCRANSVRRNESSHGSLRITNATELVTEPPPLGPRVFQDPEPPNGGSPRENDNGNGEHKNSTFPSWDTKSEASLDGDLNAENVLRDCTSVEDRPGTHDYERDWHAYLNSSSNSLDYFLSGRPTAPRSPVNSSYNIPGSLMHSAMREDIPVGLSMSSTFIHSADSEGNSRFNVRRPLSPIRNRNPFASAENQSYFPVNSVHEFDVRGADVTLTSPSQGAPLYAEDLLLNSQSSLSFVETSSSSPSRMNLQGHLHVPGSLQENIPFTFFAVSDFPNQSDNGNRMAVSAFKDEKEAIKIKADPEKLKKLQESLLQEDSEEEDGDLCRICQIAGGSPTNPLLEPCGCVGSLRFVHQECLKKWLKVKITSGADLGAVKTCEMCKQGLLVDLDDFNVTDFYQKHQQSRAQNELMNSGLYLVLLLHLYEQRFAELMRLNYNGVARERMLSWGTDVKAAATLSSTGAGPGALRRHLPLEAFSVFPCASLPSPLY</sequence>
<name>A0A811XUW5_NYCPR</name>
<feature type="domain" description="RING-CH-type" evidence="10">
    <location>
        <begin position="657"/>
        <end position="727"/>
    </location>
</feature>
<keyword evidence="8" id="KW-0862">Zinc</keyword>
<dbReference type="CDD" id="cd16813">
    <property type="entry name" value="RING_CH-C4HC3_MARCH10"/>
    <property type="match status" value="1"/>
</dbReference>
<evidence type="ECO:0000256" key="8">
    <source>
        <dbReference type="ARBA" id="ARBA00022833"/>
    </source>
</evidence>
<feature type="region of interest" description="Disordered" evidence="9">
    <location>
        <begin position="33"/>
        <end position="146"/>
    </location>
</feature>
<dbReference type="InterPro" id="IPR011016">
    <property type="entry name" value="Znf_RING-CH"/>
</dbReference>
<dbReference type="SUPFAM" id="SSF57850">
    <property type="entry name" value="RING/U-box"/>
    <property type="match status" value="1"/>
</dbReference>
<evidence type="ECO:0000313" key="12">
    <source>
        <dbReference type="Proteomes" id="UP000645828"/>
    </source>
</evidence>
<keyword evidence="6" id="KW-0863">Zinc-finger</keyword>